<comment type="caution">
    <text evidence="3">The sequence shown here is derived from an EMBL/GenBank/DDBJ whole genome shotgun (WGS) entry which is preliminary data.</text>
</comment>
<feature type="transmembrane region" description="Helical" evidence="1">
    <location>
        <begin position="111"/>
        <end position="130"/>
    </location>
</feature>
<dbReference type="InterPro" id="IPR000326">
    <property type="entry name" value="PAP2/HPO"/>
</dbReference>
<dbReference type="PANTHER" id="PTHR14969:SF13">
    <property type="entry name" value="AT30094P"/>
    <property type="match status" value="1"/>
</dbReference>
<name>A0A0P7GLZ4_9EURY</name>
<gene>
    <name evidence="3" type="ORF">SY89_00377</name>
</gene>
<dbReference type="Gene3D" id="1.20.144.10">
    <property type="entry name" value="Phosphatidic acid phosphatase type 2/haloperoxidase"/>
    <property type="match status" value="1"/>
</dbReference>
<dbReference type="PANTHER" id="PTHR14969">
    <property type="entry name" value="SPHINGOSINE-1-PHOSPHATE PHOSPHOHYDROLASE"/>
    <property type="match status" value="1"/>
</dbReference>
<reference evidence="4" key="1">
    <citation type="submission" date="2013-11" db="EMBL/GenBank/DDBJ databases">
        <authorList>
            <person name="Hoang H.T."/>
            <person name="Killian M.L."/>
            <person name="Madson D.M."/>
            <person name="Arruda P.H.E."/>
            <person name="Sun D."/>
            <person name="Schwartz K.J."/>
            <person name="Yoon K."/>
        </authorList>
    </citation>
    <scope>NUCLEOTIDE SEQUENCE [LARGE SCALE GENOMIC DNA]</scope>
    <source>
        <strain evidence="4">CDK2</strain>
    </source>
</reference>
<dbReference type="EMBL" id="LGUC01000001">
    <property type="protein sequence ID" value="KPN29662.1"/>
    <property type="molecule type" value="Genomic_DNA"/>
</dbReference>
<evidence type="ECO:0000256" key="1">
    <source>
        <dbReference type="SAM" id="Phobius"/>
    </source>
</evidence>
<sequence>MHGWGVTEALAGLPDWLVLLFAVLTQLADAWFIFGGLALFYLLADGRFASEPRRAGATMIALAICALAATVALKTAFGVHRPAGAGTATPPAWLPALFEGVYGSIATGDGFGFPSGHATSGTIVYGGLALSLDRLWTRRKRLLAAAGVIGVVALSRLVIGVHHLPDVLAGIVAGSAVLLAVQRAAENRPERAFLAATLFGVAALATALVFAPNHPDEAAKAAIGLGAGGGAAVAWYRGGAEHPPLPVRVAVPGAAVLGGAWGGIYAGELPLLVTALGSALAVGAVIALPWLLGQRPLVE</sequence>
<feature type="transmembrane region" description="Helical" evidence="1">
    <location>
        <begin position="142"/>
        <end position="161"/>
    </location>
</feature>
<evidence type="ECO:0000313" key="4">
    <source>
        <dbReference type="Proteomes" id="UP000050535"/>
    </source>
</evidence>
<keyword evidence="1" id="KW-1133">Transmembrane helix</keyword>
<dbReference type="SUPFAM" id="SSF48317">
    <property type="entry name" value="Acid phosphatase/Vanadium-dependent haloperoxidase"/>
    <property type="match status" value="1"/>
</dbReference>
<keyword evidence="1" id="KW-0812">Transmembrane</keyword>
<dbReference type="Pfam" id="PF01569">
    <property type="entry name" value="PAP2"/>
    <property type="match status" value="1"/>
</dbReference>
<feature type="transmembrane region" description="Helical" evidence="1">
    <location>
        <begin position="245"/>
        <end position="265"/>
    </location>
</feature>
<feature type="transmembrane region" description="Helical" evidence="1">
    <location>
        <begin position="218"/>
        <end position="236"/>
    </location>
</feature>
<dbReference type="STRING" id="699431.SY89_00377"/>
<protein>
    <submittedName>
        <fullName evidence="3">PAP2 (Acid phosphatase) superfamily protein</fullName>
    </submittedName>
</protein>
<feature type="transmembrane region" description="Helical" evidence="1">
    <location>
        <begin position="271"/>
        <end position="292"/>
    </location>
</feature>
<organism evidence="3 4">
    <name type="scientific">Halolamina pelagica</name>
    <dbReference type="NCBI Taxonomy" id="699431"/>
    <lineage>
        <taxon>Archaea</taxon>
        <taxon>Methanobacteriati</taxon>
        <taxon>Methanobacteriota</taxon>
        <taxon>Stenosarchaea group</taxon>
        <taxon>Halobacteria</taxon>
        <taxon>Halobacteriales</taxon>
        <taxon>Haloferacaceae</taxon>
    </lineage>
</organism>
<feature type="transmembrane region" description="Helical" evidence="1">
    <location>
        <begin position="192"/>
        <end position="212"/>
    </location>
</feature>
<feature type="domain" description="Phosphatidic acid phosphatase type 2/haloperoxidase" evidence="2">
    <location>
        <begin position="55"/>
        <end position="182"/>
    </location>
</feature>
<feature type="transmembrane region" description="Helical" evidence="1">
    <location>
        <begin position="55"/>
        <end position="73"/>
    </location>
</feature>
<accession>A0A0P7GLZ4</accession>
<keyword evidence="4" id="KW-1185">Reference proteome</keyword>
<keyword evidence="1" id="KW-0472">Membrane</keyword>
<feature type="transmembrane region" description="Helical" evidence="1">
    <location>
        <begin position="16"/>
        <end position="43"/>
    </location>
</feature>
<dbReference type="OrthoDB" id="10182at2157"/>
<evidence type="ECO:0000259" key="2">
    <source>
        <dbReference type="SMART" id="SM00014"/>
    </source>
</evidence>
<dbReference type="InterPro" id="IPR036938">
    <property type="entry name" value="PAP2/HPO_sf"/>
</dbReference>
<dbReference type="Proteomes" id="UP000050535">
    <property type="component" value="Unassembled WGS sequence"/>
</dbReference>
<dbReference type="AlphaFoldDB" id="A0A0P7GLZ4"/>
<dbReference type="SMART" id="SM00014">
    <property type="entry name" value="acidPPc"/>
    <property type="match status" value="1"/>
</dbReference>
<proteinExistence type="predicted"/>
<evidence type="ECO:0000313" key="3">
    <source>
        <dbReference type="EMBL" id="KPN29662.1"/>
    </source>
</evidence>
<feature type="transmembrane region" description="Helical" evidence="1">
    <location>
        <begin position="167"/>
        <end position="185"/>
    </location>
</feature>
<dbReference type="RefSeq" id="WP_054582904.1">
    <property type="nucleotide sequence ID" value="NZ_LGUC01000001.1"/>
</dbReference>